<comment type="caution">
    <text evidence="1">The sequence shown here is derived from an EMBL/GenBank/DDBJ whole genome shotgun (WGS) entry which is preliminary data.</text>
</comment>
<reference evidence="2" key="1">
    <citation type="journal article" date="2022" name="Mol. Ecol. Resour.">
        <title>The genomes of chicory, endive, great burdock and yacon provide insights into Asteraceae palaeo-polyploidization history and plant inulin production.</title>
        <authorList>
            <person name="Fan W."/>
            <person name="Wang S."/>
            <person name="Wang H."/>
            <person name="Wang A."/>
            <person name="Jiang F."/>
            <person name="Liu H."/>
            <person name="Zhao H."/>
            <person name="Xu D."/>
            <person name="Zhang Y."/>
        </authorList>
    </citation>
    <scope>NUCLEOTIDE SEQUENCE [LARGE SCALE GENOMIC DNA]</scope>
    <source>
        <strain evidence="2">cv. Yunnan</strain>
    </source>
</reference>
<gene>
    <name evidence="1" type="ORF">L1987_84569</name>
</gene>
<dbReference type="Proteomes" id="UP001056120">
    <property type="component" value="Linkage Group LG28"/>
</dbReference>
<dbReference type="EMBL" id="CM042045">
    <property type="protein sequence ID" value="KAI3684046.1"/>
    <property type="molecule type" value="Genomic_DNA"/>
</dbReference>
<name>A0ACB8YF53_9ASTR</name>
<keyword evidence="2" id="KW-1185">Reference proteome</keyword>
<protein>
    <submittedName>
        <fullName evidence="1">Uncharacterized protein</fullName>
    </submittedName>
</protein>
<organism evidence="1 2">
    <name type="scientific">Smallanthus sonchifolius</name>
    <dbReference type="NCBI Taxonomy" id="185202"/>
    <lineage>
        <taxon>Eukaryota</taxon>
        <taxon>Viridiplantae</taxon>
        <taxon>Streptophyta</taxon>
        <taxon>Embryophyta</taxon>
        <taxon>Tracheophyta</taxon>
        <taxon>Spermatophyta</taxon>
        <taxon>Magnoliopsida</taxon>
        <taxon>eudicotyledons</taxon>
        <taxon>Gunneridae</taxon>
        <taxon>Pentapetalae</taxon>
        <taxon>asterids</taxon>
        <taxon>campanulids</taxon>
        <taxon>Asterales</taxon>
        <taxon>Asteraceae</taxon>
        <taxon>Asteroideae</taxon>
        <taxon>Heliantheae alliance</taxon>
        <taxon>Millerieae</taxon>
        <taxon>Smallanthus</taxon>
    </lineage>
</organism>
<accession>A0ACB8YF53</accession>
<proteinExistence type="predicted"/>
<reference evidence="1 2" key="2">
    <citation type="journal article" date="2022" name="Mol. Ecol. Resour.">
        <title>The genomes of chicory, endive, great burdock and yacon provide insights into Asteraceae paleo-polyploidization history and plant inulin production.</title>
        <authorList>
            <person name="Fan W."/>
            <person name="Wang S."/>
            <person name="Wang H."/>
            <person name="Wang A."/>
            <person name="Jiang F."/>
            <person name="Liu H."/>
            <person name="Zhao H."/>
            <person name="Xu D."/>
            <person name="Zhang Y."/>
        </authorList>
    </citation>
    <scope>NUCLEOTIDE SEQUENCE [LARGE SCALE GENOMIC DNA]</scope>
    <source>
        <strain evidence="2">cv. Yunnan</strain>
        <tissue evidence="1">Leaves</tissue>
    </source>
</reference>
<evidence type="ECO:0000313" key="1">
    <source>
        <dbReference type="EMBL" id="KAI3684046.1"/>
    </source>
</evidence>
<sequence length="869" mass="99116">MVSWNYKLGREVDHMYPENRQDAGKHKLRLKKMSIIFKILRDNGNMLMGGGAKRGGGWDLSCCIGRVQGWAGTKCTLPATRKSEERSSKIGMLRQLSNPIYSTYVLLFYRCNRMAGVADHWCMGSETCMQYTTRGINGEGAGTLHSQNTTFKREECLCSGCYLDVHMANGRSGIEVHQLELDRKTNLWTGKKRVKQRRKSNAWFYLWSYTRGKTINREGFGCVLFETKTGIGLGKSWVRVSEVFMSEKQKQLIANKGDTIAKSLHRSFEESNSDMQNDGKDVWDKLCMRLIGVKWPDPWCQPLAPDCANNLWSLALQREKASWMKQGKEVCSGLYTDIIQQLTQQEEAIHRKKKKKQKSKGKNPFNNMHGKELEHDTNEGGTMHGDDTRKKHKIWFSRNRRPAKNLSVQKIIFSQEAIPANASLNLMGMGEFKIGHAKTKDSISKNNLKESHMSRMDNLFEDLMARRVKLKEIASNINTTDENKMLVNSLLAMKSYKVLKFSAKKNEAGQVTIDENMVEVDKGPDTHIATHIEGPQSTYANMLTEEIVTENNSKEVNHNMQNARLNQPKPPDNDGFTTVTRRKGTGGMNNKPRGPLAQNKYTQVHEGRSGHQRNNAEPGGIIYERNIVNRPTRNEPPVSGIKNNQESKQESINQPRHNNPQGISKKINGGTPNKPRVHTNEEKEPTIELIETSNRFCLRDNDGNELPSIQERMYQQTSANTNNYTQGNERWRMKQERLINIKYMQLVTKEKRYEAKRYIIDRLVPLDSSLSEWSKPMIEYFRHLCSIYEFGAGNLAATHERMNMIDTSSNDHENVEMLIEEVESEEDGTAEMKKSDSPSTPNTSRNKEEGMEVRNPTDMLVGGTKAGDN</sequence>
<evidence type="ECO:0000313" key="2">
    <source>
        <dbReference type="Proteomes" id="UP001056120"/>
    </source>
</evidence>